<dbReference type="NCBIfam" id="NF000996">
    <property type="entry name" value="PRK00105.1"/>
    <property type="match status" value="1"/>
</dbReference>
<dbReference type="PANTHER" id="PTHR43463:SF1">
    <property type="entry name" value="NICOTINATE-NUCLEOTIDE--DIMETHYLBENZIMIDAZOLE PHOSPHORIBOSYLTRANSFERASE"/>
    <property type="match status" value="1"/>
</dbReference>
<dbReference type="EC" id="2.4.2.21" evidence="4 11"/>
<accession>A0A1H8A2Q7</accession>
<dbReference type="InterPro" id="IPR017846">
    <property type="entry name" value="Nict_dMeBzImd_PRibTrfase_bact"/>
</dbReference>
<keyword evidence="8 11" id="KW-0808">Transferase</keyword>
<dbReference type="OrthoDB" id="9781491at2"/>
<evidence type="ECO:0000256" key="5">
    <source>
        <dbReference type="ARBA" id="ARBA00015486"/>
    </source>
</evidence>
<evidence type="ECO:0000256" key="4">
    <source>
        <dbReference type="ARBA" id="ARBA00011991"/>
    </source>
</evidence>
<evidence type="ECO:0000313" key="13">
    <source>
        <dbReference type="Proteomes" id="UP000199158"/>
    </source>
</evidence>
<sequence>MTFEEALSQIQPADHTAAQQAQQRWNSIAKPLQSLGLLEDAVISLAAMKRGKNIEIAKPCVVVMCADNGVVAEGVTQTSQEVTAVVTKNFTTGATSVCSMAQVAGAKVVPVDIGVSRDVDADGLIVKKIAYGTRNMAVEPAMTREQAVAAIEVGINTVIEFAQQGYDLFATGEMGIGNTTTSSAITAVLLHKSVSEVTGRGAGLSGEGLKRKIAAIRRAITVNHPNPDDVLDTVSKVGGFDIAGLIGVFLGGAVMQLPVLIDGFISAVAALCAVRLCPDALGYMLASHVSNEPAGKLLMEELNLHPFLTCRMCLGEGTGAVAAMPILSMACRVYNDMSTFSEIEIEDYQPLV</sequence>
<evidence type="ECO:0000256" key="1">
    <source>
        <dbReference type="ARBA" id="ARBA00002197"/>
    </source>
</evidence>
<dbReference type="NCBIfam" id="TIGR03160">
    <property type="entry name" value="cobT_DBIPRT"/>
    <property type="match status" value="1"/>
</dbReference>
<dbReference type="CDD" id="cd02439">
    <property type="entry name" value="DMB-PRT_CobT"/>
    <property type="match status" value="1"/>
</dbReference>
<comment type="similarity">
    <text evidence="3 11">Belongs to the CobT family.</text>
</comment>
<dbReference type="PANTHER" id="PTHR43463">
    <property type="entry name" value="NICOTINATE-NUCLEOTIDE--DIMETHYLBENZIMIDAZOLE PHOSPHORIBOSYLTRANSFERASE"/>
    <property type="match status" value="1"/>
</dbReference>
<keyword evidence="13" id="KW-1185">Reference proteome</keyword>
<dbReference type="AlphaFoldDB" id="A0A1H8A2Q7"/>
<proteinExistence type="inferred from homology"/>
<evidence type="ECO:0000313" key="12">
    <source>
        <dbReference type="EMBL" id="SEM65202.1"/>
    </source>
</evidence>
<protein>
    <recommendedName>
        <fullName evidence="5 11">Nicotinate-nucleotide--dimethylbenzimidazole phosphoribosyltransferase</fullName>
        <shortName evidence="11">NN:DBI PRT</shortName>
        <ecNumber evidence="4 11">2.4.2.21</ecNumber>
    </recommendedName>
    <alternativeName>
        <fullName evidence="9 11">N(1)-alpha-phosphoribosyltransferase</fullName>
    </alternativeName>
</protein>
<organism evidence="12 13">
    <name type="scientific">Hydrogenoanaerobacterium saccharovorans</name>
    <dbReference type="NCBI Taxonomy" id="474960"/>
    <lineage>
        <taxon>Bacteria</taxon>
        <taxon>Bacillati</taxon>
        <taxon>Bacillota</taxon>
        <taxon>Clostridia</taxon>
        <taxon>Eubacteriales</taxon>
        <taxon>Oscillospiraceae</taxon>
        <taxon>Hydrogenoanaerobacterium</taxon>
    </lineage>
</organism>
<dbReference type="HAMAP" id="MF_00230">
    <property type="entry name" value="CobT"/>
    <property type="match status" value="1"/>
</dbReference>
<comment type="pathway">
    <text evidence="2 11">Nucleoside biosynthesis; alpha-ribazole biosynthesis; alpha-ribazole from 5,6-dimethylbenzimidazole: step 1/2.</text>
</comment>
<reference evidence="12 13" key="1">
    <citation type="submission" date="2016-10" db="EMBL/GenBank/DDBJ databases">
        <authorList>
            <person name="de Groot N.N."/>
        </authorList>
    </citation>
    <scope>NUCLEOTIDE SEQUENCE [LARGE SCALE GENOMIC DNA]</scope>
    <source>
        <strain evidence="12 13">CGMCC 1.5070</strain>
    </source>
</reference>
<evidence type="ECO:0000256" key="2">
    <source>
        <dbReference type="ARBA" id="ARBA00005049"/>
    </source>
</evidence>
<evidence type="ECO:0000256" key="11">
    <source>
        <dbReference type="HAMAP-Rule" id="MF_00230"/>
    </source>
</evidence>
<name>A0A1H8A2Q7_9FIRM</name>
<dbReference type="STRING" id="474960.SAMN05216180_1090"/>
<dbReference type="InterPro" id="IPR003200">
    <property type="entry name" value="Nict_dMeBzImd_PRibTrfase"/>
</dbReference>
<dbReference type="InterPro" id="IPR023195">
    <property type="entry name" value="Nict_dMeBzImd_PRibTrfase_N"/>
</dbReference>
<keyword evidence="7 11" id="KW-0328">Glycosyltransferase</keyword>
<evidence type="ECO:0000256" key="3">
    <source>
        <dbReference type="ARBA" id="ARBA00007110"/>
    </source>
</evidence>
<evidence type="ECO:0000256" key="8">
    <source>
        <dbReference type="ARBA" id="ARBA00022679"/>
    </source>
</evidence>
<dbReference type="Pfam" id="PF02277">
    <property type="entry name" value="DBI_PRT"/>
    <property type="match status" value="1"/>
</dbReference>
<evidence type="ECO:0000256" key="9">
    <source>
        <dbReference type="ARBA" id="ARBA00030686"/>
    </source>
</evidence>
<evidence type="ECO:0000256" key="7">
    <source>
        <dbReference type="ARBA" id="ARBA00022676"/>
    </source>
</evidence>
<dbReference type="SUPFAM" id="SSF52733">
    <property type="entry name" value="Nicotinate mononucleotide:5,6-dimethylbenzimidazole phosphoribosyltransferase (CobT)"/>
    <property type="match status" value="1"/>
</dbReference>
<evidence type="ECO:0000256" key="10">
    <source>
        <dbReference type="ARBA" id="ARBA00047340"/>
    </source>
</evidence>
<evidence type="ECO:0000256" key="6">
    <source>
        <dbReference type="ARBA" id="ARBA00022573"/>
    </source>
</evidence>
<dbReference type="Gene3D" id="3.40.50.10210">
    <property type="match status" value="1"/>
</dbReference>
<gene>
    <name evidence="11" type="primary">cobT</name>
    <name evidence="12" type="ORF">SAMN05216180_1090</name>
</gene>
<dbReference type="Gene3D" id="1.10.1610.10">
    <property type="match status" value="1"/>
</dbReference>
<comment type="catalytic activity">
    <reaction evidence="10 11">
        <text>5,6-dimethylbenzimidazole + nicotinate beta-D-ribonucleotide = alpha-ribazole 5'-phosphate + nicotinate + H(+)</text>
        <dbReference type="Rhea" id="RHEA:11196"/>
        <dbReference type="ChEBI" id="CHEBI:15378"/>
        <dbReference type="ChEBI" id="CHEBI:15890"/>
        <dbReference type="ChEBI" id="CHEBI:32544"/>
        <dbReference type="ChEBI" id="CHEBI:57502"/>
        <dbReference type="ChEBI" id="CHEBI:57918"/>
        <dbReference type="EC" id="2.4.2.21"/>
    </reaction>
</comment>
<dbReference type="Proteomes" id="UP000199158">
    <property type="component" value="Unassembled WGS sequence"/>
</dbReference>
<dbReference type="FunFam" id="3.40.50.10210:FF:000001">
    <property type="entry name" value="Nicotinate-nucleotide--dimethylbenzimidazole phosphoribosyltransferase"/>
    <property type="match status" value="1"/>
</dbReference>
<feature type="active site" description="Proton acceptor" evidence="11">
    <location>
        <position position="316"/>
    </location>
</feature>
<dbReference type="GO" id="GO:0008939">
    <property type="term" value="F:nicotinate-nucleotide-dimethylbenzimidazole phosphoribosyltransferase activity"/>
    <property type="evidence" value="ECO:0007669"/>
    <property type="project" value="UniProtKB-UniRule"/>
</dbReference>
<keyword evidence="6 11" id="KW-0169">Cobalamin biosynthesis</keyword>
<dbReference type="InterPro" id="IPR036087">
    <property type="entry name" value="Nict_dMeBzImd_PRibTrfase_sf"/>
</dbReference>
<dbReference type="RefSeq" id="WP_092752406.1">
    <property type="nucleotide sequence ID" value="NZ_FOCG01000001.1"/>
</dbReference>
<dbReference type="UniPathway" id="UPA00061">
    <property type="reaction ID" value="UER00516"/>
</dbReference>
<dbReference type="GO" id="GO:0009236">
    <property type="term" value="P:cobalamin biosynthetic process"/>
    <property type="evidence" value="ECO:0007669"/>
    <property type="project" value="UniProtKB-UniRule"/>
</dbReference>
<comment type="function">
    <text evidence="1 11">Catalyzes the synthesis of alpha-ribazole-5'-phosphate from nicotinate mononucleotide (NAMN) and 5,6-dimethylbenzimidazole (DMB).</text>
</comment>
<dbReference type="EMBL" id="FOCG01000001">
    <property type="protein sequence ID" value="SEM65202.1"/>
    <property type="molecule type" value="Genomic_DNA"/>
</dbReference>